<gene>
    <name evidence="10" type="ORF">K2173_019118</name>
</gene>
<sequence length="1678" mass="185683">MGPRSSRGKSNKAKADKKKKEEKAVPSVLDITVITPHESQVVMKGISTDRILDVKKLLAVNVETCHLTNYTLSHEVKRKRLNDKVAIITLKPCLLRMVEEDYTEESQAIAHVRRLLDIVACTTRFSKRRPPSSPSERKSNANGKPQPSPLAPSGSNVLPIPSSESTDMVAIHPTPKLSEFYDFFSFPHLTPPILNLRRCEQKDGEQRREGDYFEIQIKICNGKLINVAASVKGFYPVGKQFFQSHSLVDLLQNLSQAFTNAYDLLMKAFVEHNKFGNLPYGFRSNTWLVPPSICDSPSKFPSLPSEDESWGGSGGGQGRNGEYDLRPWATYFEILASLPCKTEEERVVRDRKAFLLHSQFVDVSIFKAVEVIRRLIDSTTNAVNCCSGSNLFEDRVGDLSIVVKRDDANINSKSEVKFGHELSDASAKEVMQRNLLKGITADESVVVHDTAALGVVIVRHCGYNATVQVAGNMKKRNSDAQDIEINDQPDGGANALNVNSLRVLLQNSCGTESTWGQSPISTLDDLEESRHLVRQIVQESLIKLGENHHSSERSIRWELGSSWLQHLQKQETTDMKSKSSVVDNDTEHTVKGLGKEFKFLKKRGKKDSMSNAHQEKDNEIGICNESLGTDVGHNGSEETCCKSGLKNLITEDAFLRLKGTGTGLHLKSIDELISMAHEYYDEIALPKLVTDFGSLELSPVDGRTLTDFMHLRGLQMNSLGRVVELAEKLPHIRALCIHEMVTRAFKHILKAVIAAVPSVADLAPAIASTLNFLLECSWVGDSQYLKDDEALRLHWLRTFVGRRFGWTLKHELQWLRKFSILRELCQKVGLELVPRDYDMDSPNPFRKSDIISLVPVCKHVGLASADGRNLLESSKIALDKGKLEDAVNYGTKALSKVMAVCGPYHRTTASAYSLLAVVLYHTGDFNQATIYQQKALDINERELGLDHPDTMKGYGDLSVFYYRLQHIELALKYVNRALYLLHFTCGLSHPNTAATFINVAMMEEGIGNVHIALRYLHEALKCNQRLLGADHIQTAASYHAIAIALSLMEAYSLSVQHEQTTLKILQEKLGSEDLRTQDAAAWLEYFESRVLEQQEAARNGTPKPDASIASKGHLSVSDLLDYISPGQDSRGGGTYRKQRRTRMLQFHDKTSQADQPVTMKDAVNHDDLQSVTAMVDDVKEVNVDTIHYDGEEGNDAVNIFRSTFSSEEVEETTSDEGWQEANQRGRSGNTNGRKSGIRRPALAKLNANGARLSNFRESSYRLEINSPPKKTTNGSCKTEFPVEQIQNHSKRITEGATKVCNLKASSTLGNLAAIASKSISYKEVAVAPPGSVLKPSVETVEDSSKEKTETHLSSIPFERSKEEETSHCVNEKISGEDVLEGNCGTQSESDVETEENPCDQEKSMEINGSKLSAAAEPFSPGALPMVRPLKMVAVTNIYDVNDSQGVVAPPVAPPIAARVACGPRSSLFYRSNQACRMRQSLLKLRSSAGMPPRSMNPNAPEFVPRRASQAHFGSEDTGVSTEANPLLGTSKGKEEKVDNESSNDMKYATSEKSSSSGKEELARQILLSFIVKSVQHNMDSGKEPISSENKFVGSENSFDEIANDGAIIKIFQGNEGKTNFSTQSTDNEQAKTSTVNKNKNGDGDGFIVVAKRRRNKQQFQNGVPGLYNQQQSICASVR</sequence>
<dbReference type="Pfam" id="PF13424">
    <property type="entry name" value="TPR_12"/>
    <property type="match status" value="2"/>
</dbReference>
<dbReference type="InterPro" id="IPR025697">
    <property type="entry name" value="CLU_dom"/>
</dbReference>
<proteinExistence type="predicted"/>
<evidence type="ECO:0000259" key="9">
    <source>
        <dbReference type="PROSITE" id="PS51823"/>
    </source>
</evidence>
<evidence type="ECO:0000256" key="3">
    <source>
        <dbReference type="ARBA" id="ARBA00022490"/>
    </source>
</evidence>
<dbReference type="GO" id="GO:0019750">
    <property type="term" value="P:chloroplast localization"/>
    <property type="evidence" value="ECO:0007669"/>
    <property type="project" value="UniProtKB-ARBA"/>
</dbReference>
<feature type="region of interest" description="Disordered" evidence="8">
    <location>
        <begin position="126"/>
        <end position="158"/>
    </location>
</feature>
<dbReference type="PROSITE" id="PS50005">
    <property type="entry name" value="TPR"/>
    <property type="match status" value="1"/>
</dbReference>
<dbReference type="InterPro" id="IPR033646">
    <property type="entry name" value="CLU-central"/>
</dbReference>
<evidence type="ECO:0000256" key="1">
    <source>
        <dbReference type="ARBA" id="ARBA00004123"/>
    </source>
</evidence>
<feature type="compositionally biased region" description="Basic and acidic residues" evidence="8">
    <location>
        <begin position="1358"/>
        <end position="1367"/>
    </location>
</feature>
<dbReference type="InterPro" id="IPR019734">
    <property type="entry name" value="TPR_rpt"/>
</dbReference>
<dbReference type="PROSITE" id="PS51823">
    <property type="entry name" value="CLU"/>
    <property type="match status" value="1"/>
</dbReference>
<feature type="repeat" description="TPR" evidence="7">
    <location>
        <begin position="909"/>
        <end position="942"/>
    </location>
</feature>
<feature type="domain" description="Clu" evidence="9">
    <location>
        <begin position="306"/>
        <end position="578"/>
    </location>
</feature>
<dbReference type="InterPro" id="IPR011990">
    <property type="entry name" value="TPR-like_helical_dom_sf"/>
</dbReference>
<evidence type="ECO:0000256" key="8">
    <source>
        <dbReference type="SAM" id="MobiDB-lite"/>
    </source>
</evidence>
<feature type="compositionally biased region" description="Acidic residues" evidence="8">
    <location>
        <begin position="1207"/>
        <end position="1218"/>
    </location>
</feature>
<name>A0AAV8SST1_9ROSI</name>
<evidence type="ECO:0000313" key="10">
    <source>
        <dbReference type="EMBL" id="KAJ8755320.1"/>
    </source>
</evidence>
<dbReference type="SMART" id="SM00028">
    <property type="entry name" value="TPR"/>
    <property type="match status" value="3"/>
</dbReference>
<evidence type="ECO:0000256" key="6">
    <source>
        <dbReference type="ARBA" id="ARBA00023242"/>
    </source>
</evidence>
<evidence type="ECO:0000256" key="4">
    <source>
        <dbReference type="ARBA" id="ARBA00022737"/>
    </source>
</evidence>
<feature type="region of interest" description="Disordered" evidence="8">
    <location>
        <begin position="299"/>
        <end position="318"/>
    </location>
</feature>
<dbReference type="InterPro" id="IPR027523">
    <property type="entry name" value="CLU_prot"/>
</dbReference>
<feature type="compositionally biased region" description="Polar residues" evidence="8">
    <location>
        <begin position="1220"/>
        <end position="1233"/>
    </location>
</feature>
<dbReference type="GO" id="GO:0005634">
    <property type="term" value="C:nucleus"/>
    <property type="evidence" value="ECO:0007669"/>
    <property type="project" value="UniProtKB-SubCell"/>
</dbReference>
<evidence type="ECO:0000256" key="2">
    <source>
        <dbReference type="ARBA" id="ARBA00004514"/>
    </source>
</evidence>
<accession>A0AAV8SST1</accession>
<dbReference type="PANTHER" id="PTHR12601:SF45">
    <property type="entry name" value="PROTEIN REDUCED CHLOROPLAST COVERAGE 3"/>
    <property type="match status" value="1"/>
</dbReference>
<dbReference type="SUPFAM" id="SSF103107">
    <property type="entry name" value="Hypothetical protein c14orf129, hspc210"/>
    <property type="match status" value="1"/>
</dbReference>
<comment type="caution">
    <text evidence="10">The sequence shown here is derived from an EMBL/GenBank/DDBJ whole genome shotgun (WGS) entry which is preliminary data.</text>
</comment>
<dbReference type="InterPro" id="IPR028275">
    <property type="entry name" value="CLU_N"/>
</dbReference>
<organism evidence="10 11">
    <name type="scientific">Erythroxylum novogranatense</name>
    <dbReference type="NCBI Taxonomy" id="1862640"/>
    <lineage>
        <taxon>Eukaryota</taxon>
        <taxon>Viridiplantae</taxon>
        <taxon>Streptophyta</taxon>
        <taxon>Embryophyta</taxon>
        <taxon>Tracheophyta</taxon>
        <taxon>Spermatophyta</taxon>
        <taxon>Magnoliopsida</taxon>
        <taxon>eudicotyledons</taxon>
        <taxon>Gunneridae</taxon>
        <taxon>Pentapetalae</taxon>
        <taxon>rosids</taxon>
        <taxon>fabids</taxon>
        <taxon>Malpighiales</taxon>
        <taxon>Erythroxylaceae</taxon>
        <taxon>Erythroxylum</taxon>
    </lineage>
</organism>
<dbReference type="GO" id="GO:0005829">
    <property type="term" value="C:cytosol"/>
    <property type="evidence" value="ECO:0007669"/>
    <property type="project" value="UniProtKB-SubCell"/>
</dbReference>
<evidence type="ECO:0000313" key="11">
    <source>
        <dbReference type="Proteomes" id="UP001159364"/>
    </source>
</evidence>
<feature type="region of interest" description="Disordered" evidence="8">
    <location>
        <begin position="1"/>
        <end position="22"/>
    </location>
</feature>
<dbReference type="SUPFAM" id="SSF48452">
    <property type="entry name" value="TPR-like"/>
    <property type="match status" value="1"/>
</dbReference>
<protein>
    <recommendedName>
        <fullName evidence="9">Clu domain-containing protein</fullName>
    </recommendedName>
</protein>
<feature type="region of interest" description="Disordered" evidence="8">
    <location>
        <begin position="1206"/>
        <end position="1240"/>
    </location>
</feature>
<dbReference type="GO" id="GO:0003729">
    <property type="term" value="F:mRNA binding"/>
    <property type="evidence" value="ECO:0007669"/>
    <property type="project" value="UniProtKB-ARBA"/>
</dbReference>
<dbReference type="InterPro" id="IPR023231">
    <property type="entry name" value="GSKIP_dom_sf"/>
</dbReference>
<dbReference type="FunFam" id="1.25.40.10:FF:000024">
    <property type="entry name" value="Tetratricopeptide repeat (TPR)-like superfamily protein"/>
    <property type="match status" value="1"/>
</dbReference>
<evidence type="ECO:0000256" key="5">
    <source>
        <dbReference type="ARBA" id="ARBA00022803"/>
    </source>
</evidence>
<dbReference type="Pfam" id="PF12807">
    <property type="entry name" value="eIF3_p135"/>
    <property type="match status" value="1"/>
</dbReference>
<keyword evidence="3" id="KW-0963">Cytoplasm</keyword>
<evidence type="ECO:0000256" key="7">
    <source>
        <dbReference type="PROSITE-ProRule" id="PRU00339"/>
    </source>
</evidence>
<keyword evidence="6" id="KW-0539">Nucleus</keyword>
<dbReference type="PANTHER" id="PTHR12601">
    <property type="entry name" value="EUKARYOTIC TRANSLATION INITIATION FACTOR 3 SUBUNIT EIF-3"/>
    <property type="match status" value="1"/>
</dbReference>
<keyword evidence="4" id="KW-0677">Repeat</keyword>
<dbReference type="EMBL" id="JAIWQS010000009">
    <property type="protein sequence ID" value="KAJ8755320.1"/>
    <property type="molecule type" value="Genomic_DNA"/>
</dbReference>
<keyword evidence="5 7" id="KW-0802">TPR repeat</keyword>
<dbReference type="Proteomes" id="UP001159364">
    <property type="component" value="Linkage Group LG09"/>
</dbReference>
<feature type="region of interest" description="Disordered" evidence="8">
    <location>
        <begin position="1335"/>
        <end position="1367"/>
    </location>
</feature>
<reference evidence="10 11" key="1">
    <citation type="submission" date="2021-09" db="EMBL/GenBank/DDBJ databases">
        <title>Genomic insights and catalytic innovation underlie evolution of tropane alkaloids biosynthesis.</title>
        <authorList>
            <person name="Wang Y.-J."/>
            <person name="Tian T."/>
            <person name="Huang J.-P."/>
            <person name="Huang S.-X."/>
        </authorList>
    </citation>
    <scope>NUCLEOTIDE SEQUENCE [LARGE SCALE GENOMIC DNA]</scope>
    <source>
        <strain evidence="10">KIB-2018</strain>
        <tissue evidence="10">Leaf</tissue>
    </source>
</reference>
<dbReference type="Gene3D" id="1.25.40.10">
    <property type="entry name" value="Tetratricopeptide repeat domain"/>
    <property type="match status" value="1"/>
</dbReference>
<dbReference type="Pfam" id="PF15044">
    <property type="entry name" value="CLU_N"/>
    <property type="match status" value="1"/>
</dbReference>
<feature type="compositionally biased region" description="Basic residues" evidence="8">
    <location>
        <begin position="1"/>
        <end position="17"/>
    </location>
</feature>
<dbReference type="CDD" id="cd15466">
    <property type="entry name" value="CLU-central"/>
    <property type="match status" value="1"/>
</dbReference>
<comment type="subcellular location">
    <subcellularLocation>
        <location evidence="2">Cytoplasm</location>
        <location evidence="2">Cytosol</location>
    </subcellularLocation>
    <subcellularLocation>
        <location evidence="1">Nucleus</location>
    </subcellularLocation>
</comment>
<keyword evidence="11" id="KW-1185">Reference proteome</keyword>
<feature type="region of interest" description="Disordered" evidence="8">
    <location>
        <begin position="1510"/>
        <end position="1559"/>
    </location>
</feature>